<reference evidence="3 4" key="1">
    <citation type="submission" date="2020-01" db="EMBL/GenBank/DDBJ databases">
        <title>Draft genome sequence of Aspergillus udagawae IFM 46972.</title>
        <authorList>
            <person name="Takahashi H."/>
            <person name="Yaguchi T."/>
        </authorList>
    </citation>
    <scope>NUCLEOTIDE SEQUENCE [LARGE SCALE GENOMIC DNA]</scope>
    <source>
        <strain evidence="3 4">IFM 46972</strain>
    </source>
</reference>
<sequence>MPLHTKLDIQENSTLCDRVVGYAPGISKSVSDQAQSAFQLYTVLPEDTVSKILNDITYETAVALPLGFMTAATSLLHDEQLHLPLPHPVKPKPNGKTVIIWGGSTSVGLNAVQLAVAAGMGALRVFDYNSLTVVHDIIADMKGKTTAGAVAIGVTAANALFDILDKCEGGNKFISMASYPVPQKPPRFFGTPYTILYFLLSMISYAIKSRTRGIEYKMVVIEPILSNGIGKAVWNFLSEVLENRSFVPAPEPEVVGNGLNQLQHALEVQKNGVSAKKIVVTL</sequence>
<dbReference type="Proteomes" id="UP000465221">
    <property type="component" value="Unassembled WGS sequence"/>
</dbReference>
<feature type="transmembrane region" description="Helical" evidence="2">
    <location>
        <begin position="188"/>
        <end position="207"/>
    </location>
</feature>
<proteinExistence type="predicted"/>
<evidence type="ECO:0000256" key="2">
    <source>
        <dbReference type="SAM" id="Phobius"/>
    </source>
</evidence>
<keyword evidence="2" id="KW-0472">Membrane</keyword>
<dbReference type="EMBL" id="BLKC01000067">
    <property type="protein sequence ID" value="GFF46844.1"/>
    <property type="molecule type" value="Genomic_DNA"/>
</dbReference>
<protein>
    <recommendedName>
        <fullName evidence="5">Zinc-binding alcohol dehydrogenase domain-containing protein cipB</fullName>
    </recommendedName>
</protein>
<dbReference type="AlphaFoldDB" id="A0A8H3S1X6"/>
<evidence type="ECO:0000313" key="3">
    <source>
        <dbReference type="EMBL" id="GFF46844.1"/>
    </source>
</evidence>
<dbReference type="PANTHER" id="PTHR45348">
    <property type="entry name" value="HYPOTHETICAL OXIDOREDUCTASE (EUROFUNG)"/>
    <property type="match status" value="1"/>
</dbReference>
<gene>
    <name evidence="3" type="ORF">IFM46972_08148</name>
</gene>
<accession>A0A8H3S1X6</accession>
<evidence type="ECO:0000313" key="4">
    <source>
        <dbReference type="Proteomes" id="UP000465221"/>
    </source>
</evidence>
<keyword evidence="2" id="KW-0812">Transmembrane</keyword>
<dbReference type="GO" id="GO:0016651">
    <property type="term" value="F:oxidoreductase activity, acting on NAD(P)H"/>
    <property type="evidence" value="ECO:0007669"/>
    <property type="project" value="InterPro"/>
</dbReference>
<dbReference type="SUPFAM" id="SSF51735">
    <property type="entry name" value="NAD(P)-binding Rossmann-fold domains"/>
    <property type="match status" value="1"/>
</dbReference>
<name>A0A8H3S1X6_9EURO</name>
<dbReference type="Gene3D" id="3.40.50.720">
    <property type="entry name" value="NAD(P)-binding Rossmann-like Domain"/>
    <property type="match status" value="2"/>
</dbReference>
<keyword evidence="2" id="KW-1133">Transmembrane helix</keyword>
<evidence type="ECO:0008006" key="5">
    <source>
        <dbReference type="Google" id="ProtNLM"/>
    </source>
</evidence>
<comment type="caution">
    <text evidence="3">The sequence shown here is derived from an EMBL/GenBank/DDBJ whole genome shotgun (WGS) entry which is preliminary data.</text>
</comment>
<dbReference type="Gene3D" id="3.90.180.10">
    <property type="entry name" value="Medium-chain alcohol dehydrogenases, catalytic domain"/>
    <property type="match status" value="2"/>
</dbReference>
<dbReference type="InterPro" id="IPR047122">
    <property type="entry name" value="Trans-enoyl_RdTase-like"/>
</dbReference>
<evidence type="ECO:0000256" key="1">
    <source>
        <dbReference type="ARBA" id="ARBA00023002"/>
    </source>
</evidence>
<dbReference type="PANTHER" id="PTHR45348:SF2">
    <property type="entry name" value="ZINC-TYPE ALCOHOL DEHYDROGENASE-LIKE PROTEIN C2E1P3.01"/>
    <property type="match status" value="1"/>
</dbReference>
<organism evidence="3 4">
    <name type="scientific">Aspergillus udagawae</name>
    <dbReference type="NCBI Taxonomy" id="91492"/>
    <lineage>
        <taxon>Eukaryota</taxon>
        <taxon>Fungi</taxon>
        <taxon>Dikarya</taxon>
        <taxon>Ascomycota</taxon>
        <taxon>Pezizomycotina</taxon>
        <taxon>Eurotiomycetes</taxon>
        <taxon>Eurotiomycetidae</taxon>
        <taxon>Eurotiales</taxon>
        <taxon>Aspergillaceae</taxon>
        <taxon>Aspergillus</taxon>
        <taxon>Aspergillus subgen. Fumigati</taxon>
    </lineage>
</organism>
<keyword evidence="1" id="KW-0560">Oxidoreductase</keyword>
<dbReference type="InterPro" id="IPR036291">
    <property type="entry name" value="NAD(P)-bd_dom_sf"/>
</dbReference>